<keyword evidence="3" id="KW-1185">Reference proteome</keyword>
<sequence>MTVESFDLAQVNVGRMRAPLDSPVMAGFVAALEPVNAVADRAPGFRWRLQTEDGDATALRVFDDEWLLVNMSTWASHRALVDYVYGPEHVAVLRERRQYFERPVEAMTALWWVPAGHRPTVSEAQERLVNLREHGPTPFAFTLREAFPAPGATEGDVVVRDLAGCGVD</sequence>
<accession>A0A543JFT7</accession>
<dbReference type="InterPro" id="IPR011008">
    <property type="entry name" value="Dimeric_a/b-barrel"/>
</dbReference>
<evidence type="ECO:0000313" key="3">
    <source>
        <dbReference type="Proteomes" id="UP000316628"/>
    </source>
</evidence>
<dbReference type="SUPFAM" id="SSF54909">
    <property type="entry name" value="Dimeric alpha+beta barrel"/>
    <property type="match status" value="1"/>
</dbReference>
<feature type="domain" description="DUF3291" evidence="1">
    <location>
        <begin position="8"/>
        <end position="145"/>
    </location>
</feature>
<proteinExistence type="predicted"/>
<comment type="caution">
    <text evidence="2">The sequence shown here is derived from an EMBL/GenBank/DDBJ whole genome shotgun (WGS) entry which is preliminary data.</text>
</comment>
<dbReference type="EMBL" id="VFPP01000001">
    <property type="protein sequence ID" value="TQM81682.1"/>
    <property type="molecule type" value="Genomic_DNA"/>
</dbReference>
<dbReference type="InterPro" id="IPR021708">
    <property type="entry name" value="DUF3291"/>
</dbReference>
<evidence type="ECO:0000313" key="2">
    <source>
        <dbReference type="EMBL" id="TQM81682.1"/>
    </source>
</evidence>
<dbReference type="OrthoDB" id="2376237at2"/>
<name>A0A543JFT7_9PSEU</name>
<dbReference type="Proteomes" id="UP000316628">
    <property type="component" value="Unassembled WGS sequence"/>
</dbReference>
<dbReference type="Pfam" id="PF11695">
    <property type="entry name" value="DUF3291"/>
    <property type="match status" value="1"/>
</dbReference>
<protein>
    <submittedName>
        <fullName evidence="2">Uncharacterized protein DUF3291</fullName>
    </submittedName>
</protein>
<dbReference type="AlphaFoldDB" id="A0A543JFT7"/>
<reference evidence="2 3" key="1">
    <citation type="submission" date="2019-06" db="EMBL/GenBank/DDBJ databases">
        <title>Sequencing the genomes of 1000 actinobacteria strains.</title>
        <authorList>
            <person name="Klenk H.-P."/>
        </authorList>
    </citation>
    <scope>NUCLEOTIDE SEQUENCE [LARGE SCALE GENOMIC DNA]</scope>
    <source>
        <strain evidence="2 3">DSM 45456</strain>
    </source>
</reference>
<gene>
    <name evidence="2" type="ORF">FHX81_4053</name>
</gene>
<evidence type="ECO:0000259" key="1">
    <source>
        <dbReference type="Pfam" id="PF11695"/>
    </source>
</evidence>
<organism evidence="2 3">
    <name type="scientific">Saccharothrix saharensis</name>
    <dbReference type="NCBI Taxonomy" id="571190"/>
    <lineage>
        <taxon>Bacteria</taxon>
        <taxon>Bacillati</taxon>
        <taxon>Actinomycetota</taxon>
        <taxon>Actinomycetes</taxon>
        <taxon>Pseudonocardiales</taxon>
        <taxon>Pseudonocardiaceae</taxon>
        <taxon>Saccharothrix</taxon>
    </lineage>
</organism>